<reference evidence="1" key="1">
    <citation type="submission" date="2023-07" db="EMBL/GenBank/DDBJ databases">
        <authorList>
            <person name="Stuckert A."/>
        </authorList>
    </citation>
    <scope>NUCLEOTIDE SEQUENCE</scope>
</reference>
<protein>
    <submittedName>
        <fullName evidence="1">Uncharacterized protein</fullName>
    </submittedName>
</protein>
<comment type="caution">
    <text evidence="1">The sequence shown here is derived from an EMBL/GenBank/DDBJ whole genome shotgun (WGS) entry which is preliminary data.</text>
</comment>
<accession>A0ABN9KZM7</accession>
<evidence type="ECO:0000313" key="2">
    <source>
        <dbReference type="Proteomes" id="UP001176940"/>
    </source>
</evidence>
<keyword evidence="2" id="KW-1185">Reference proteome</keyword>
<dbReference type="EMBL" id="CAUEEQ010005902">
    <property type="protein sequence ID" value="CAJ0929489.1"/>
    <property type="molecule type" value="Genomic_DNA"/>
</dbReference>
<proteinExistence type="predicted"/>
<sequence length="180" mass="20419">MDGSLTTTPDPLTLPAVYIRHKLSFISGWEEEKKQKDSNQMSPVSYLDGTMRQLVAVRLVLNFWLVVSLMGDDILADLGSGYILDTPQDQPKHSRHRPQDTNTCQLTFVTPHQESCLGKDDSAGIKEDVKYFQNLLQDHNRVLQSLKYTVNADAQDLGYQQVISEHNKGIRRTTRNSMGR</sequence>
<dbReference type="Proteomes" id="UP001176940">
    <property type="component" value="Unassembled WGS sequence"/>
</dbReference>
<name>A0ABN9KZM7_9NEOB</name>
<gene>
    <name evidence="1" type="ORF">RIMI_LOCUS3837572</name>
</gene>
<evidence type="ECO:0000313" key="1">
    <source>
        <dbReference type="EMBL" id="CAJ0929489.1"/>
    </source>
</evidence>
<organism evidence="1 2">
    <name type="scientific">Ranitomeya imitator</name>
    <name type="common">mimic poison frog</name>
    <dbReference type="NCBI Taxonomy" id="111125"/>
    <lineage>
        <taxon>Eukaryota</taxon>
        <taxon>Metazoa</taxon>
        <taxon>Chordata</taxon>
        <taxon>Craniata</taxon>
        <taxon>Vertebrata</taxon>
        <taxon>Euteleostomi</taxon>
        <taxon>Amphibia</taxon>
        <taxon>Batrachia</taxon>
        <taxon>Anura</taxon>
        <taxon>Neobatrachia</taxon>
        <taxon>Hyloidea</taxon>
        <taxon>Dendrobatidae</taxon>
        <taxon>Dendrobatinae</taxon>
        <taxon>Ranitomeya</taxon>
    </lineage>
</organism>